<accession>A0A4Y2I8X3</accession>
<keyword evidence="3" id="KW-1185">Reference proteome</keyword>
<gene>
    <name evidence="2" type="ORF">AVEN_103612_1</name>
</gene>
<feature type="transmembrane region" description="Helical" evidence="1">
    <location>
        <begin position="57"/>
        <end position="80"/>
    </location>
</feature>
<sequence>MTYAPTPSISGVRMLEYRRRLASILIGFEPNWAYMDCLRPTNASTLLSKEAGLPLSFALLCSMRFYFLLALAACVMLLVVQAEAKEAGFRSARKIRQSDGGDTVNAEICLLKAGVSIEEIRKILAGLTG</sequence>
<keyword evidence="1" id="KW-0472">Membrane</keyword>
<protein>
    <submittedName>
        <fullName evidence="2">Uncharacterized protein</fullName>
    </submittedName>
</protein>
<dbReference type="Proteomes" id="UP000499080">
    <property type="component" value="Unassembled WGS sequence"/>
</dbReference>
<evidence type="ECO:0000256" key="1">
    <source>
        <dbReference type="SAM" id="Phobius"/>
    </source>
</evidence>
<comment type="caution">
    <text evidence="2">The sequence shown here is derived from an EMBL/GenBank/DDBJ whole genome shotgun (WGS) entry which is preliminary data.</text>
</comment>
<keyword evidence="1" id="KW-0812">Transmembrane</keyword>
<evidence type="ECO:0000313" key="2">
    <source>
        <dbReference type="EMBL" id="GBM73546.1"/>
    </source>
</evidence>
<reference evidence="2 3" key="1">
    <citation type="journal article" date="2019" name="Sci. Rep.">
        <title>Orb-weaving spider Araneus ventricosus genome elucidates the spidroin gene catalogue.</title>
        <authorList>
            <person name="Kono N."/>
            <person name="Nakamura H."/>
            <person name="Ohtoshi R."/>
            <person name="Moran D.A.P."/>
            <person name="Shinohara A."/>
            <person name="Yoshida Y."/>
            <person name="Fujiwara M."/>
            <person name="Mori M."/>
            <person name="Tomita M."/>
            <person name="Arakawa K."/>
        </authorList>
    </citation>
    <scope>NUCLEOTIDE SEQUENCE [LARGE SCALE GENOMIC DNA]</scope>
</reference>
<proteinExistence type="predicted"/>
<name>A0A4Y2I8X3_ARAVE</name>
<organism evidence="2 3">
    <name type="scientific">Araneus ventricosus</name>
    <name type="common">Orbweaver spider</name>
    <name type="synonym">Epeira ventricosa</name>
    <dbReference type="NCBI Taxonomy" id="182803"/>
    <lineage>
        <taxon>Eukaryota</taxon>
        <taxon>Metazoa</taxon>
        <taxon>Ecdysozoa</taxon>
        <taxon>Arthropoda</taxon>
        <taxon>Chelicerata</taxon>
        <taxon>Arachnida</taxon>
        <taxon>Araneae</taxon>
        <taxon>Araneomorphae</taxon>
        <taxon>Entelegynae</taxon>
        <taxon>Araneoidea</taxon>
        <taxon>Araneidae</taxon>
        <taxon>Araneus</taxon>
    </lineage>
</organism>
<dbReference type="EMBL" id="BGPR01002445">
    <property type="protein sequence ID" value="GBM73546.1"/>
    <property type="molecule type" value="Genomic_DNA"/>
</dbReference>
<dbReference type="AlphaFoldDB" id="A0A4Y2I8X3"/>
<keyword evidence="1" id="KW-1133">Transmembrane helix</keyword>
<evidence type="ECO:0000313" key="3">
    <source>
        <dbReference type="Proteomes" id="UP000499080"/>
    </source>
</evidence>